<evidence type="ECO:0000256" key="1">
    <source>
        <dbReference type="SAM" id="Phobius"/>
    </source>
</evidence>
<dbReference type="Proteomes" id="UP000030832">
    <property type="component" value="Unassembled WGS sequence"/>
</dbReference>
<evidence type="ECO:0000313" key="2">
    <source>
        <dbReference type="EMBL" id="KHF39387.1"/>
    </source>
</evidence>
<dbReference type="EMBL" id="JRJU01000020">
    <property type="protein sequence ID" value="KHF39387.1"/>
    <property type="molecule type" value="Genomic_DNA"/>
</dbReference>
<sequence>MEQIPSWIYQSQLYALIVPILGLIVGGIPFLLLYKRLKRKYDSHTSTLISFSMILTFLFVGSLVINDDPPYIHFALGGILMIIVYYRNRKRIENK</sequence>
<gene>
    <name evidence="2" type="ORF">LQ50_16005</name>
</gene>
<organism evidence="2 3">
    <name type="scientific">Halalkalibacter okhensis</name>
    <dbReference type="NCBI Taxonomy" id="333138"/>
    <lineage>
        <taxon>Bacteria</taxon>
        <taxon>Bacillati</taxon>
        <taxon>Bacillota</taxon>
        <taxon>Bacilli</taxon>
        <taxon>Bacillales</taxon>
        <taxon>Bacillaceae</taxon>
        <taxon>Halalkalibacter</taxon>
    </lineage>
</organism>
<feature type="transmembrane region" description="Helical" evidence="1">
    <location>
        <begin position="71"/>
        <end position="88"/>
    </location>
</feature>
<feature type="transmembrane region" description="Helical" evidence="1">
    <location>
        <begin position="46"/>
        <end position="65"/>
    </location>
</feature>
<comment type="caution">
    <text evidence="2">The sequence shown here is derived from an EMBL/GenBank/DDBJ whole genome shotgun (WGS) entry which is preliminary data.</text>
</comment>
<protein>
    <submittedName>
        <fullName evidence="2">Uncharacterized protein</fullName>
    </submittedName>
</protein>
<keyword evidence="1" id="KW-0472">Membrane</keyword>
<proteinExistence type="predicted"/>
<feature type="transmembrane region" description="Helical" evidence="1">
    <location>
        <begin position="12"/>
        <end position="34"/>
    </location>
</feature>
<keyword evidence="1" id="KW-0812">Transmembrane</keyword>
<name>A0A0B0IEX2_9BACI</name>
<keyword evidence="3" id="KW-1185">Reference proteome</keyword>
<dbReference type="STRING" id="333138.LQ50_16005"/>
<reference evidence="2 3" key="1">
    <citation type="submission" date="2014-09" db="EMBL/GenBank/DDBJ databases">
        <title>Genome sequencing and annotation of Bacillus Okhensis strain Kh10-101T.</title>
        <authorList>
            <person name="Prakash J.S."/>
        </authorList>
    </citation>
    <scope>NUCLEOTIDE SEQUENCE [LARGE SCALE GENOMIC DNA]</scope>
    <source>
        <strain evidence="3">Kh10-101T</strain>
    </source>
</reference>
<evidence type="ECO:0000313" key="3">
    <source>
        <dbReference type="Proteomes" id="UP000030832"/>
    </source>
</evidence>
<dbReference type="AlphaFoldDB" id="A0A0B0IEX2"/>
<keyword evidence="1" id="KW-1133">Transmembrane helix</keyword>
<accession>A0A0B0IEX2</accession>